<evidence type="ECO:0000256" key="3">
    <source>
        <dbReference type="SAM" id="MobiDB-lite"/>
    </source>
</evidence>
<keyword evidence="6" id="KW-1185">Reference proteome</keyword>
<name>A0A9P0G4H5_BEMTA</name>
<evidence type="ECO:0008006" key="7">
    <source>
        <dbReference type="Google" id="ProtNLM"/>
    </source>
</evidence>
<dbReference type="Proteomes" id="UP001152759">
    <property type="component" value="Chromosome 2"/>
</dbReference>
<feature type="chain" id="PRO_5040225711" description="Cuticular protein" evidence="4">
    <location>
        <begin position="18"/>
        <end position="208"/>
    </location>
</feature>
<dbReference type="PANTHER" id="PTHR10380:SF173">
    <property type="entry name" value="CUTICULAR PROTEIN 47EF, ISOFORM C-RELATED"/>
    <property type="match status" value="1"/>
</dbReference>
<evidence type="ECO:0000313" key="5">
    <source>
        <dbReference type="EMBL" id="CAH0767136.1"/>
    </source>
</evidence>
<dbReference type="GO" id="GO:0008010">
    <property type="term" value="F:structural constituent of chitin-based larval cuticle"/>
    <property type="evidence" value="ECO:0007669"/>
    <property type="project" value="TreeGrafter"/>
</dbReference>
<evidence type="ECO:0000256" key="1">
    <source>
        <dbReference type="ARBA" id="ARBA00022460"/>
    </source>
</evidence>
<feature type="signal peptide" evidence="4">
    <location>
        <begin position="1"/>
        <end position="17"/>
    </location>
</feature>
<dbReference type="PRINTS" id="PR00947">
    <property type="entry name" value="CUTICLE"/>
</dbReference>
<protein>
    <recommendedName>
        <fullName evidence="7">Cuticular protein</fullName>
    </recommendedName>
</protein>
<dbReference type="PANTHER" id="PTHR10380">
    <property type="entry name" value="CUTICLE PROTEIN"/>
    <property type="match status" value="1"/>
</dbReference>
<keyword evidence="1 2" id="KW-0193">Cuticle</keyword>
<dbReference type="InterPro" id="IPR000618">
    <property type="entry name" value="Insect_cuticle"/>
</dbReference>
<dbReference type="GO" id="GO:0062129">
    <property type="term" value="C:chitin-based extracellular matrix"/>
    <property type="evidence" value="ECO:0007669"/>
    <property type="project" value="TreeGrafter"/>
</dbReference>
<feature type="region of interest" description="Disordered" evidence="3">
    <location>
        <begin position="69"/>
        <end position="97"/>
    </location>
</feature>
<gene>
    <name evidence="5" type="ORF">BEMITA_LOCUS4596</name>
</gene>
<dbReference type="Pfam" id="PF00379">
    <property type="entry name" value="Chitin_bind_4"/>
    <property type="match status" value="1"/>
</dbReference>
<reference evidence="5" key="1">
    <citation type="submission" date="2021-12" db="EMBL/GenBank/DDBJ databases">
        <authorList>
            <person name="King R."/>
        </authorList>
    </citation>
    <scope>NUCLEOTIDE SEQUENCE</scope>
</reference>
<evidence type="ECO:0000313" key="6">
    <source>
        <dbReference type="Proteomes" id="UP001152759"/>
    </source>
</evidence>
<keyword evidence="4" id="KW-0732">Signal</keyword>
<dbReference type="PROSITE" id="PS00233">
    <property type="entry name" value="CHIT_BIND_RR_1"/>
    <property type="match status" value="1"/>
</dbReference>
<dbReference type="KEGG" id="btab:109030154"/>
<feature type="compositionally biased region" description="Low complexity" evidence="3">
    <location>
        <begin position="71"/>
        <end position="97"/>
    </location>
</feature>
<evidence type="ECO:0000256" key="2">
    <source>
        <dbReference type="PROSITE-ProRule" id="PRU00497"/>
    </source>
</evidence>
<dbReference type="InterPro" id="IPR050468">
    <property type="entry name" value="Cuticle_Struct_Prot"/>
</dbReference>
<dbReference type="AlphaFoldDB" id="A0A9P0G4H5"/>
<sequence>MKTLLVSFLAVLSVASAQKFFFSDAPTAPAGVPASLAPAAPGGGPLVPGVPGGPLVPGLPGFPATPLQQQAPAVPANPSSFSSFPSNPSIPSFPSQSVPTTLGADGLPIIPKNYIPIVEHTQVKNSDGSYNLRYETANGIAQQEASAVTLNAKGEPIVAKTGSYGYTAPDGTPVSISYIADEHGFRVSGNPLPVAPQPVAAPAAPGFF</sequence>
<accession>A0A9P0G4H5</accession>
<evidence type="ECO:0000256" key="4">
    <source>
        <dbReference type="SAM" id="SignalP"/>
    </source>
</evidence>
<dbReference type="InterPro" id="IPR031311">
    <property type="entry name" value="CHIT_BIND_RR_consensus"/>
</dbReference>
<dbReference type="PROSITE" id="PS51155">
    <property type="entry name" value="CHIT_BIND_RR_2"/>
    <property type="match status" value="1"/>
</dbReference>
<organism evidence="5 6">
    <name type="scientific">Bemisia tabaci</name>
    <name type="common">Sweetpotato whitefly</name>
    <name type="synonym">Aleurodes tabaci</name>
    <dbReference type="NCBI Taxonomy" id="7038"/>
    <lineage>
        <taxon>Eukaryota</taxon>
        <taxon>Metazoa</taxon>
        <taxon>Ecdysozoa</taxon>
        <taxon>Arthropoda</taxon>
        <taxon>Hexapoda</taxon>
        <taxon>Insecta</taxon>
        <taxon>Pterygota</taxon>
        <taxon>Neoptera</taxon>
        <taxon>Paraneoptera</taxon>
        <taxon>Hemiptera</taxon>
        <taxon>Sternorrhyncha</taxon>
        <taxon>Aleyrodoidea</taxon>
        <taxon>Aleyrodidae</taxon>
        <taxon>Aleyrodinae</taxon>
        <taxon>Bemisia</taxon>
    </lineage>
</organism>
<proteinExistence type="predicted"/>
<dbReference type="EMBL" id="OU963863">
    <property type="protein sequence ID" value="CAH0767136.1"/>
    <property type="molecule type" value="Genomic_DNA"/>
</dbReference>